<dbReference type="SUPFAM" id="SSF57903">
    <property type="entry name" value="FYVE/PHD zinc finger"/>
    <property type="match status" value="3"/>
</dbReference>
<feature type="compositionally biased region" description="Basic residues" evidence="5">
    <location>
        <begin position="566"/>
        <end position="575"/>
    </location>
</feature>
<dbReference type="InterPro" id="IPR011011">
    <property type="entry name" value="Znf_FYVE_PHD"/>
</dbReference>
<dbReference type="InterPro" id="IPR033464">
    <property type="entry name" value="CSN8_PSD8_EIF3K"/>
</dbReference>
<dbReference type="EMBL" id="CADCXV010000865">
    <property type="protein sequence ID" value="CAB0037689.1"/>
    <property type="molecule type" value="Genomic_DNA"/>
</dbReference>
<dbReference type="GO" id="GO:0008270">
    <property type="term" value="F:zinc ion binding"/>
    <property type="evidence" value="ECO:0007669"/>
    <property type="project" value="UniProtKB-KW"/>
</dbReference>
<feature type="compositionally biased region" description="Polar residues" evidence="5">
    <location>
        <begin position="101"/>
        <end position="113"/>
    </location>
</feature>
<dbReference type="Gene3D" id="3.30.40.10">
    <property type="entry name" value="Zinc/RING finger domain, C3HC4 (zinc finger)"/>
    <property type="match status" value="1"/>
</dbReference>
<protein>
    <recommendedName>
        <fullName evidence="6">PHD-type domain-containing protein</fullName>
    </recommendedName>
</protein>
<dbReference type="PANTHER" id="PTHR47672:SF1">
    <property type="entry name" value="E3 UBIQUITIN-PROTEIN LIGASE SNT2"/>
    <property type="match status" value="1"/>
</dbReference>
<keyword evidence="8" id="KW-1185">Reference proteome</keyword>
<evidence type="ECO:0000256" key="3">
    <source>
        <dbReference type="ARBA" id="ARBA00022833"/>
    </source>
</evidence>
<dbReference type="CDD" id="cd15562">
    <property type="entry name" value="PHD2_PHF14"/>
    <property type="match status" value="1"/>
</dbReference>
<feature type="region of interest" description="Disordered" evidence="5">
    <location>
        <begin position="18"/>
        <end position="129"/>
    </location>
</feature>
<evidence type="ECO:0000313" key="7">
    <source>
        <dbReference type="EMBL" id="CAB0037689.1"/>
    </source>
</evidence>
<dbReference type="GO" id="GO:0036205">
    <property type="term" value="P:histone catabolic process"/>
    <property type="evidence" value="ECO:0007669"/>
    <property type="project" value="TreeGrafter"/>
</dbReference>
<evidence type="ECO:0000259" key="6">
    <source>
        <dbReference type="PROSITE" id="PS50016"/>
    </source>
</evidence>
<dbReference type="CDD" id="cd15563">
    <property type="entry name" value="PHD3_PHF14"/>
    <property type="match status" value="1"/>
</dbReference>
<gene>
    <name evidence="7" type="ORF">TBRA_LOCUS9506</name>
</gene>
<dbReference type="Gene3D" id="2.30.30.1150">
    <property type="match status" value="2"/>
</dbReference>
<keyword evidence="2 4" id="KW-0863">Zinc-finger</keyword>
<proteinExistence type="predicted"/>
<evidence type="ECO:0000256" key="4">
    <source>
        <dbReference type="PROSITE-ProRule" id="PRU00146"/>
    </source>
</evidence>
<dbReference type="Pfam" id="PF00628">
    <property type="entry name" value="PHD"/>
    <property type="match status" value="2"/>
</dbReference>
<feature type="compositionally biased region" description="Basic and acidic residues" evidence="5">
    <location>
        <begin position="114"/>
        <end position="125"/>
    </location>
</feature>
<dbReference type="Pfam" id="PF10075">
    <property type="entry name" value="CSN8_PSD8_EIF3K"/>
    <property type="match status" value="1"/>
</dbReference>
<dbReference type="AlphaFoldDB" id="A0A6H5IKJ3"/>
<dbReference type="InterPro" id="IPR019786">
    <property type="entry name" value="Zinc_finger_PHD-type_CS"/>
</dbReference>
<dbReference type="PROSITE" id="PS01359">
    <property type="entry name" value="ZF_PHD_1"/>
    <property type="match status" value="1"/>
</dbReference>
<feature type="domain" description="PHD-type" evidence="6">
    <location>
        <begin position="370"/>
        <end position="424"/>
    </location>
</feature>
<dbReference type="OrthoDB" id="336088at2759"/>
<dbReference type="PANTHER" id="PTHR47672">
    <property type="entry name" value="E3 UBIQUITIN-PROTEIN LIGASE SNT2"/>
    <property type="match status" value="1"/>
</dbReference>
<dbReference type="GO" id="GO:0048189">
    <property type="term" value="C:Lid2 complex"/>
    <property type="evidence" value="ECO:0007669"/>
    <property type="project" value="TreeGrafter"/>
</dbReference>
<name>A0A6H5IKJ3_9HYME</name>
<feature type="compositionally biased region" description="Acidic residues" evidence="5">
    <location>
        <begin position="71"/>
        <end position="99"/>
    </location>
</feature>
<dbReference type="SMART" id="SM00249">
    <property type="entry name" value="PHD"/>
    <property type="match status" value="3"/>
</dbReference>
<dbReference type="InterPro" id="IPR019787">
    <property type="entry name" value="Znf_PHD-finger"/>
</dbReference>
<dbReference type="PROSITE" id="PS50016">
    <property type="entry name" value="ZF_PHD_2"/>
    <property type="match status" value="2"/>
</dbReference>
<organism evidence="7 8">
    <name type="scientific">Trichogramma brassicae</name>
    <dbReference type="NCBI Taxonomy" id="86971"/>
    <lineage>
        <taxon>Eukaryota</taxon>
        <taxon>Metazoa</taxon>
        <taxon>Ecdysozoa</taxon>
        <taxon>Arthropoda</taxon>
        <taxon>Hexapoda</taxon>
        <taxon>Insecta</taxon>
        <taxon>Pterygota</taxon>
        <taxon>Neoptera</taxon>
        <taxon>Endopterygota</taxon>
        <taxon>Hymenoptera</taxon>
        <taxon>Apocrita</taxon>
        <taxon>Proctotrupomorpha</taxon>
        <taxon>Chalcidoidea</taxon>
        <taxon>Trichogrammatidae</taxon>
        <taxon>Trichogramma</taxon>
    </lineage>
</organism>
<reference evidence="7 8" key="1">
    <citation type="submission" date="2020-02" db="EMBL/GenBank/DDBJ databases">
        <authorList>
            <person name="Ferguson B K."/>
        </authorList>
    </citation>
    <scope>NUCLEOTIDE SEQUENCE [LARGE SCALE GENOMIC DNA]</scope>
</reference>
<feature type="domain" description="PHD-type" evidence="6">
    <location>
        <begin position="676"/>
        <end position="729"/>
    </location>
</feature>
<dbReference type="GO" id="GO:0004842">
    <property type="term" value="F:ubiquitin-protein transferase activity"/>
    <property type="evidence" value="ECO:0007669"/>
    <property type="project" value="TreeGrafter"/>
</dbReference>
<dbReference type="InterPro" id="IPR001965">
    <property type="entry name" value="Znf_PHD"/>
</dbReference>
<dbReference type="InterPro" id="IPR013083">
    <property type="entry name" value="Znf_RING/FYVE/PHD"/>
</dbReference>
<evidence type="ECO:0000256" key="1">
    <source>
        <dbReference type="ARBA" id="ARBA00022723"/>
    </source>
</evidence>
<dbReference type="InterPro" id="IPR029617">
    <property type="entry name" value="Snt2"/>
</dbReference>
<feature type="region of interest" description="Disordered" evidence="5">
    <location>
        <begin position="539"/>
        <end position="589"/>
    </location>
</feature>
<sequence>MASDDVGFLFKTMIERDPKKRRVKPIESAHASLLDFDLGESSDDSDFRIEDHCEESDDSLDSNGLSKKDQDDDSDDDSDDSDDDDDDDDDEEDDEEGELNFENQQLENGCSKSETNHVQKEDDSGKVQIPQNNLVNSGITREKLSKILVCCGCLGDRSDDVNEIVECDGCGVTVHEVPDQKMPRMMTTSAAACRNLERKAELMGINVQVMETQEEQMASLADVHKKWHIPPAFNVEFISYFLDRNQRTSQMNSRFKKLMETNSELLKLQQTLDQKYDGILKQNESQLTLNANLRKIIDMYHKVLDRANRSMPIPVMVTKPKPPQQPARNPIKIGVLSKQRQEHVNNSSISHVQNHLSESDKAQKVILQVRHQCGICRRNTDQHLLAKCDTCHLHYHLSCLNPPLTRMPKKTKSMGWQCSECDKESSSSEVEGVDTTAPRRLRQYRDASKSFEEVEPESKEMIVTNSTNSIKRTYSESFNDSPNTNCQKIRIKSIEDKDVKKEIAASEYDFCPIRDTMTIKNEQNPEYRMASYTENFHKLNSNRNGKKRRREKHKRYSPDMISGSTKQRKRKHKRKNAEIELDGEGKPQEAHRRITIKIKPIPLPQSSIANDCTPTMVISSSSSTVAPSVAPAESYSTPTANHFNQHVSKGKEMPASLKLTPQSAGGGRKSKGETVTVTCIVCSETGTNQNSVECDECKKSYHFTCLDPPVKKSPKRRGYSWHCADCDPSFNRRFFEYVELIYITTMVVLNNLEEILVKLEEEELDSDDGSVNPETYCQMLAIYLYQNELCLAKFLWQRIPANVKMACSELQKIWAVGKKMWTRDWEEVHIALNVEWNANVCEIMQALKGKVQERVLKLVGDAYASLDLVTLSKMIGMSLDETKEVAEQRGWNIVGNTVKPTKAVPKSNASTTETIAEEQLHKLTQFVSFLEN</sequence>
<evidence type="ECO:0000313" key="8">
    <source>
        <dbReference type="Proteomes" id="UP000479190"/>
    </source>
</evidence>
<keyword evidence="1" id="KW-0479">Metal-binding</keyword>
<dbReference type="Proteomes" id="UP000479190">
    <property type="component" value="Unassembled WGS sequence"/>
</dbReference>
<feature type="compositionally biased region" description="Basic residues" evidence="5">
    <location>
        <begin position="544"/>
        <end position="555"/>
    </location>
</feature>
<accession>A0A6H5IKJ3</accession>
<evidence type="ECO:0000256" key="2">
    <source>
        <dbReference type="ARBA" id="ARBA00022771"/>
    </source>
</evidence>
<evidence type="ECO:0000256" key="5">
    <source>
        <dbReference type="SAM" id="MobiDB-lite"/>
    </source>
</evidence>
<keyword evidence="3" id="KW-0862">Zinc</keyword>